<dbReference type="RefSeq" id="WP_187819755.1">
    <property type="nucleotide sequence ID" value="NZ_JACTVJ010000038.1"/>
</dbReference>
<dbReference type="Proteomes" id="UP000642284">
    <property type="component" value="Unassembled WGS sequence"/>
</dbReference>
<dbReference type="PROSITE" id="PS51819">
    <property type="entry name" value="VOC"/>
    <property type="match status" value="1"/>
</dbReference>
<dbReference type="InterPro" id="IPR052164">
    <property type="entry name" value="Anthracycline_SecMetBiosynth"/>
</dbReference>
<feature type="domain" description="VOC" evidence="1">
    <location>
        <begin position="8"/>
        <end position="114"/>
    </location>
</feature>
<keyword evidence="3" id="KW-1185">Reference proteome</keyword>
<comment type="caution">
    <text evidence="2">The sequence shown here is derived from an EMBL/GenBank/DDBJ whole genome shotgun (WGS) entry which is preliminary data.</text>
</comment>
<dbReference type="Gene3D" id="3.10.180.10">
    <property type="entry name" value="2,3-Dihydroxybiphenyl 1,2-Dioxygenase, domain 1"/>
    <property type="match status" value="1"/>
</dbReference>
<dbReference type="Pfam" id="PF22677">
    <property type="entry name" value="Ble-like_N"/>
    <property type="match status" value="1"/>
</dbReference>
<organism evidence="2 3">
    <name type="scientific">Streptomyces polyasparticus</name>
    <dbReference type="NCBI Taxonomy" id="2767826"/>
    <lineage>
        <taxon>Bacteria</taxon>
        <taxon>Bacillati</taxon>
        <taxon>Actinomycetota</taxon>
        <taxon>Actinomycetes</taxon>
        <taxon>Kitasatosporales</taxon>
        <taxon>Streptomycetaceae</taxon>
        <taxon>Streptomyces</taxon>
    </lineage>
</organism>
<dbReference type="InterPro" id="IPR029068">
    <property type="entry name" value="Glyas_Bleomycin-R_OHBP_Dase"/>
</dbReference>
<evidence type="ECO:0000313" key="2">
    <source>
        <dbReference type="EMBL" id="MBC9719351.1"/>
    </source>
</evidence>
<dbReference type="PANTHER" id="PTHR33993">
    <property type="entry name" value="GLYOXALASE-RELATED"/>
    <property type="match status" value="1"/>
</dbReference>
<proteinExistence type="predicted"/>
<name>A0ABR7SXT4_9ACTN</name>
<gene>
    <name evidence="2" type="ORF">H9Y04_43265</name>
</gene>
<dbReference type="EMBL" id="JACTVJ010000038">
    <property type="protein sequence ID" value="MBC9719351.1"/>
    <property type="molecule type" value="Genomic_DNA"/>
</dbReference>
<dbReference type="InterPro" id="IPR053863">
    <property type="entry name" value="Glyoxy/Ble-like_N"/>
</dbReference>
<evidence type="ECO:0000259" key="1">
    <source>
        <dbReference type="PROSITE" id="PS51819"/>
    </source>
</evidence>
<reference evidence="2 3" key="1">
    <citation type="submission" date="2020-08" db="EMBL/GenBank/DDBJ databases">
        <title>Genemic of Streptomyces polyaspartic.</title>
        <authorList>
            <person name="Liu W."/>
        </authorList>
    </citation>
    <scope>NUCLEOTIDE SEQUENCE [LARGE SCALE GENOMIC DNA]</scope>
    <source>
        <strain evidence="2 3">TRM66268-LWL</strain>
    </source>
</reference>
<sequence length="115" mass="12801">MNEIPTNRVTWFQLPADDVERAWRFYGEVFGWSQEEVYANEVRPGAINGEIAARGDALREPRLVLRVDDIDAALLRITAAGGHVAVGRTEIPEIGMVYASFVDTERNTVNIVGDL</sequence>
<protein>
    <recommendedName>
        <fullName evidence="1">VOC domain-containing protein</fullName>
    </recommendedName>
</protein>
<accession>A0ABR7SXT4</accession>
<dbReference type="SUPFAM" id="SSF54593">
    <property type="entry name" value="Glyoxalase/Bleomycin resistance protein/Dihydroxybiphenyl dioxygenase"/>
    <property type="match status" value="1"/>
</dbReference>
<dbReference type="InterPro" id="IPR037523">
    <property type="entry name" value="VOC_core"/>
</dbReference>
<evidence type="ECO:0000313" key="3">
    <source>
        <dbReference type="Proteomes" id="UP000642284"/>
    </source>
</evidence>